<reference evidence="1 2" key="1">
    <citation type="journal article" date="2018" name="Mol. Plant">
        <title>The genome of Artemisia annua provides insight into the evolution of Asteraceae family and artemisinin biosynthesis.</title>
        <authorList>
            <person name="Shen Q."/>
            <person name="Zhang L."/>
            <person name="Liao Z."/>
            <person name="Wang S."/>
            <person name="Yan T."/>
            <person name="Shi P."/>
            <person name="Liu M."/>
            <person name="Fu X."/>
            <person name="Pan Q."/>
            <person name="Wang Y."/>
            <person name="Lv Z."/>
            <person name="Lu X."/>
            <person name="Zhang F."/>
            <person name="Jiang W."/>
            <person name="Ma Y."/>
            <person name="Chen M."/>
            <person name="Hao X."/>
            <person name="Li L."/>
            <person name="Tang Y."/>
            <person name="Lv G."/>
            <person name="Zhou Y."/>
            <person name="Sun X."/>
            <person name="Brodelius P.E."/>
            <person name="Rose J.K.C."/>
            <person name="Tang K."/>
        </authorList>
    </citation>
    <scope>NUCLEOTIDE SEQUENCE [LARGE SCALE GENOMIC DNA]</scope>
    <source>
        <strain evidence="2">cv. Huhao1</strain>
        <tissue evidence="1">Leaf</tissue>
    </source>
</reference>
<dbReference type="InterPro" id="IPR050410">
    <property type="entry name" value="CCR4/nocturin_mRNA_transcr"/>
</dbReference>
<dbReference type="InterPro" id="IPR023214">
    <property type="entry name" value="HAD_sf"/>
</dbReference>
<protein>
    <submittedName>
        <fullName evidence="1">Endonuclease/exonuclease/phosphatase, MYND-like zinc finger, mRNA-binding protein</fullName>
    </submittedName>
</protein>
<dbReference type="EMBL" id="PKPP01003429">
    <property type="protein sequence ID" value="PWA69490.1"/>
    <property type="molecule type" value="Genomic_DNA"/>
</dbReference>
<evidence type="ECO:0000313" key="1">
    <source>
        <dbReference type="EMBL" id="PWA69490.1"/>
    </source>
</evidence>
<keyword evidence="1" id="KW-0269">Exonuclease</keyword>
<accession>A0A2U1N7K8</accession>
<dbReference type="Gene3D" id="3.60.10.10">
    <property type="entry name" value="Endonuclease/exonuclease/phosphatase"/>
    <property type="match status" value="1"/>
</dbReference>
<keyword evidence="1" id="KW-0378">Hydrolase</keyword>
<name>A0A2U1N7K8_ARTAN</name>
<dbReference type="SUPFAM" id="SSF56219">
    <property type="entry name" value="DNase I-like"/>
    <property type="match status" value="1"/>
</dbReference>
<sequence>MKNDLEVKRNGGETWFKVGRSKTYTPTTNDIGHVLKFECFVVDLETKSIVRPTKNILTSRVIPAPSPTPQRLSPVINADVAGHLDTSSATFTVLSYNCLCDSYATSDLYGYCSSWALWSYRRQNLLRDIVGYLPDVVCLQEVQSDHFEKFFRPSWTNMDIRICLRGILLRLTMAGNVELITVLEVKFSKQGVDNNGKQQPVCLVMGWSSLNDKLLFVQALHKRGHVVAVTGDGTNDAPALHEQKRTIPPELHLEGDGHTRQGQCIETTSVAPSDMDQPTYMEEGLAQAGQAHSKRSNCNVFTYCKDEI</sequence>
<evidence type="ECO:0000313" key="2">
    <source>
        <dbReference type="Proteomes" id="UP000245207"/>
    </source>
</evidence>
<dbReference type="InterPro" id="IPR036412">
    <property type="entry name" value="HAD-like_sf"/>
</dbReference>
<keyword evidence="2" id="KW-1185">Reference proteome</keyword>
<dbReference type="GO" id="GO:0000175">
    <property type="term" value="F:3'-5'-RNA exonuclease activity"/>
    <property type="evidence" value="ECO:0007669"/>
    <property type="project" value="TreeGrafter"/>
</dbReference>
<dbReference type="SUPFAM" id="SSF56784">
    <property type="entry name" value="HAD-like"/>
    <property type="match status" value="1"/>
</dbReference>
<dbReference type="OrthoDB" id="428734at2759"/>
<keyword evidence="1" id="KW-0255">Endonuclease</keyword>
<dbReference type="Gene3D" id="3.40.50.1000">
    <property type="entry name" value="HAD superfamily/HAD-like"/>
    <property type="match status" value="1"/>
</dbReference>
<dbReference type="PANTHER" id="PTHR12121:SF93">
    <property type="entry name" value="POLY(A)-SPECIFIC RIBONUCLEASE"/>
    <property type="match status" value="1"/>
</dbReference>
<gene>
    <name evidence="1" type="ORF">CTI12_AA297930</name>
</gene>
<dbReference type="AlphaFoldDB" id="A0A2U1N7K8"/>
<keyword evidence="1" id="KW-0540">Nuclease</keyword>
<dbReference type="STRING" id="35608.A0A2U1N7K8"/>
<organism evidence="1 2">
    <name type="scientific">Artemisia annua</name>
    <name type="common">Sweet wormwood</name>
    <dbReference type="NCBI Taxonomy" id="35608"/>
    <lineage>
        <taxon>Eukaryota</taxon>
        <taxon>Viridiplantae</taxon>
        <taxon>Streptophyta</taxon>
        <taxon>Embryophyta</taxon>
        <taxon>Tracheophyta</taxon>
        <taxon>Spermatophyta</taxon>
        <taxon>Magnoliopsida</taxon>
        <taxon>eudicotyledons</taxon>
        <taxon>Gunneridae</taxon>
        <taxon>Pentapetalae</taxon>
        <taxon>asterids</taxon>
        <taxon>campanulids</taxon>
        <taxon>Asterales</taxon>
        <taxon>Asteraceae</taxon>
        <taxon>Asteroideae</taxon>
        <taxon>Anthemideae</taxon>
        <taxon>Artemisiinae</taxon>
        <taxon>Artemisia</taxon>
    </lineage>
</organism>
<dbReference type="InterPro" id="IPR036691">
    <property type="entry name" value="Endo/exonu/phosph_ase_sf"/>
</dbReference>
<proteinExistence type="predicted"/>
<dbReference type="GO" id="GO:0004519">
    <property type="term" value="F:endonuclease activity"/>
    <property type="evidence" value="ECO:0007669"/>
    <property type="project" value="UniProtKB-KW"/>
</dbReference>
<comment type="caution">
    <text evidence="1">The sequence shown here is derived from an EMBL/GenBank/DDBJ whole genome shotgun (WGS) entry which is preliminary data.</text>
</comment>
<dbReference type="PANTHER" id="PTHR12121">
    <property type="entry name" value="CARBON CATABOLITE REPRESSOR PROTEIN 4"/>
    <property type="match status" value="1"/>
</dbReference>
<dbReference type="Proteomes" id="UP000245207">
    <property type="component" value="Unassembled WGS sequence"/>
</dbReference>